<evidence type="ECO:0008006" key="2">
    <source>
        <dbReference type="Google" id="ProtNLM"/>
    </source>
</evidence>
<dbReference type="EMBL" id="MK072211">
    <property type="protein sequence ID" value="AYV80165.1"/>
    <property type="molecule type" value="Genomic_DNA"/>
</dbReference>
<organism evidence="1">
    <name type="scientific">Gaeavirus sp</name>
    <dbReference type="NCBI Taxonomy" id="2487767"/>
    <lineage>
        <taxon>Viruses</taxon>
        <taxon>Varidnaviria</taxon>
        <taxon>Bamfordvirae</taxon>
        <taxon>Nucleocytoviricota</taxon>
        <taxon>Megaviricetes</taxon>
        <taxon>Imitervirales</taxon>
        <taxon>Mimiviridae</taxon>
        <taxon>Klosneuvirinae</taxon>
    </lineage>
</organism>
<accession>A0A3G4ZZ06</accession>
<dbReference type="Gene3D" id="3.90.930.1">
    <property type="match status" value="1"/>
</dbReference>
<evidence type="ECO:0000313" key="1">
    <source>
        <dbReference type="EMBL" id="AYV80165.1"/>
    </source>
</evidence>
<sequence>MASVTYGELIDKMIESYLKIGYYLRDGLRVLRDISNLNIIDNKLILKYSETGLPKCIIDYVDGKFSGRCSMYNELGQVLNEGAIHDSIPISNWNLWNGTQTTNTKLHFDNAGFLSGLQIINNIADNVVTYINMYNDRPHGEFTQYITGKLLCKGDFVHGNKHGIWQLYKEYSRSNASIITQFLNNIELKIPKPQTRYQSQFSVMKRSIEDTDPSKFNLYNERFNIDITKIIINPLNIINNRYTVYYAPNKIHYEIDCYDNKLEGTYSVYYETGHLYYTGFLINSKPFGKCKRYNPIGEIKGKVTFSIDGILTGKQKIYSTSGNQFMFTTINGIKHGPAYYKIFQKKIMFTTVYDNGTMTNFGKIIPIPPPPSIITI</sequence>
<reference evidence="1" key="1">
    <citation type="submission" date="2018-10" db="EMBL/GenBank/DDBJ databases">
        <title>Hidden diversity of soil giant viruses.</title>
        <authorList>
            <person name="Schulz F."/>
            <person name="Alteio L."/>
            <person name="Goudeau D."/>
            <person name="Ryan E.M."/>
            <person name="Malmstrom R.R."/>
            <person name="Blanchard J."/>
            <person name="Woyke T."/>
        </authorList>
    </citation>
    <scope>NUCLEOTIDE SEQUENCE</scope>
    <source>
        <strain evidence="1">GAV1</strain>
    </source>
</reference>
<dbReference type="SUPFAM" id="SSF82185">
    <property type="entry name" value="Histone H3 K4-specific methyltransferase SET7/9 N-terminal domain"/>
    <property type="match status" value="2"/>
</dbReference>
<proteinExistence type="predicted"/>
<gene>
    <name evidence="1" type="ORF">Gaeavirus13_7</name>
</gene>
<protein>
    <recommendedName>
        <fullName evidence="2">MORN repeat-containing protein</fullName>
    </recommendedName>
</protein>
<name>A0A3G4ZZ06_9VIRU</name>